<dbReference type="EMBL" id="VSSQ01069630">
    <property type="protein sequence ID" value="MPN21616.1"/>
    <property type="molecule type" value="Genomic_DNA"/>
</dbReference>
<gene>
    <name evidence="1" type="ORF">SDC9_168996</name>
</gene>
<accession>A0A645G660</accession>
<name>A0A645G660_9ZZZZ</name>
<protein>
    <submittedName>
        <fullName evidence="1">Uncharacterized protein</fullName>
    </submittedName>
</protein>
<dbReference type="AlphaFoldDB" id="A0A645G660"/>
<proteinExistence type="predicted"/>
<organism evidence="1">
    <name type="scientific">bioreactor metagenome</name>
    <dbReference type="NCBI Taxonomy" id="1076179"/>
    <lineage>
        <taxon>unclassified sequences</taxon>
        <taxon>metagenomes</taxon>
        <taxon>ecological metagenomes</taxon>
    </lineage>
</organism>
<reference evidence="1" key="1">
    <citation type="submission" date="2019-08" db="EMBL/GenBank/DDBJ databases">
        <authorList>
            <person name="Kucharzyk K."/>
            <person name="Murdoch R.W."/>
            <person name="Higgins S."/>
            <person name="Loffler F."/>
        </authorList>
    </citation>
    <scope>NUCLEOTIDE SEQUENCE</scope>
</reference>
<comment type="caution">
    <text evidence="1">The sequence shown here is derived from an EMBL/GenBank/DDBJ whole genome shotgun (WGS) entry which is preliminary data.</text>
</comment>
<evidence type="ECO:0000313" key="1">
    <source>
        <dbReference type="EMBL" id="MPN21616.1"/>
    </source>
</evidence>
<sequence length="108" mass="12022">MDRGRYAVVEHIEQSFDQRHAHGRKGAAEDVGAQQEFGARHLGGKKIAESSAVDVRQRLVPLDMLVWRHRHVLQCAQACVDAVYGRRSLFKPLVYLSAALLAARAGFV</sequence>